<keyword evidence="2" id="KW-1133">Transmembrane helix</keyword>
<protein>
    <submittedName>
        <fullName evidence="4">Uncharacterized protein</fullName>
    </submittedName>
</protein>
<sequence length="236" mass="23173">MFLLRLALGLALLAPCVGLAQPTDAPAPSAPAELEELTPPPLVSAPEEPEAPPPPAAALFPRRLEPEPPHGPGLVAGRVMLELLAGAVSGAGIGAVSVLVGASLISNACNNDDSLDCVVPLIMVGGAGALLGVPLGVSGAGKLLHGRGQFWPTLIGTVAGAGAGLLGGLASGSEEALIVGLSAGPVVGAILGYELSHFVTWFPGVRRSSPQAGISLVPSLAALPRGGVLGGLSGRF</sequence>
<keyword evidence="2" id="KW-0812">Transmembrane</keyword>
<keyword evidence="3" id="KW-0732">Signal</keyword>
<feature type="transmembrane region" description="Helical" evidence="2">
    <location>
        <begin position="149"/>
        <end position="169"/>
    </location>
</feature>
<proteinExistence type="predicted"/>
<evidence type="ECO:0000256" key="1">
    <source>
        <dbReference type="SAM" id="MobiDB-lite"/>
    </source>
</evidence>
<evidence type="ECO:0000256" key="3">
    <source>
        <dbReference type="SAM" id="SignalP"/>
    </source>
</evidence>
<name>A0A1H7SXU7_STIAU</name>
<gene>
    <name evidence="4" type="ORF">SAMN05444354_108177</name>
</gene>
<dbReference type="AlphaFoldDB" id="A0A1H7SXU7"/>
<dbReference type="Proteomes" id="UP000182719">
    <property type="component" value="Unassembled WGS sequence"/>
</dbReference>
<accession>A0A1H7SXU7</accession>
<feature type="transmembrane region" description="Helical" evidence="2">
    <location>
        <begin position="83"/>
        <end position="105"/>
    </location>
</feature>
<feature type="region of interest" description="Disordered" evidence="1">
    <location>
        <begin position="24"/>
        <end position="64"/>
    </location>
</feature>
<evidence type="ECO:0000313" key="5">
    <source>
        <dbReference type="Proteomes" id="UP000182719"/>
    </source>
</evidence>
<dbReference type="EMBL" id="FOAP01000008">
    <property type="protein sequence ID" value="SEL77079.1"/>
    <property type="molecule type" value="Genomic_DNA"/>
</dbReference>
<keyword evidence="2" id="KW-0472">Membrane</keyword>
<dbReference type="RefSeq" id="WP_075007552.1">
    <property type="nucleotide sequence ID" value="NZ_FOAP01000008.1"/>
</dbReference>
<evidence type="ECO:0000313" key="4">
    <source>
        <dbReference type="EMBL" id="SEL77079.1"/>
    </source>
</evidence>
<feature type="signal peptide" evidence="3">
    <location>
        <begin position="1"/>
        <end position="20"/>
    </location>
</feature>
<dbReference type="OrthoDB" id="5385063at2"/>
<feature type="chain" id="PRO_5010253002" evidence="3">
    <location>
        <begin position="21"/>
        <end position="236"/>
    </location>
</feature>
<organism evidence="4 5">
    <name type="scientific">Stigmatella aurantiaca</name>
    <dbReference type="NCBI Taxonomy" id="41"/>
    <lineage>
        <taxon>Bacteria</taxon>
        <taxon>Pseudomonadati</taxon>
        <taxon>Myxococcota</taxon>
        <taxon>Myxococcia</taxon>
        <taxon>Myxococcales</taxon>
        <taxon>Cystobacterineae</taxon>
        <taxon>Archangiaceae</taxon>
        <taxon>Stigmatella</taxon>
    </lineage>
</organism>
<reference evidence="5" key="1">
    <citation type="submission" date="2016-10" db="EMBL/GenBank/DDBJ databases">
        <authorList>
            <person name="Varghese N."/>
            <person name="Submissions S."/>
        </authorList>
    </citation>
    <scope>NUCLEOTIDE SEQUENCE [LARGE SCALE GENOMIC DNA]</scope>
    <source>
        <strain evidence="5">DSM 17044</strain>
    </source>
</reference>
<keyword evidence="5" id="KW-1185">Reference proteome</keyword>
<feature type="transmembrane region" description="Helical" evidence="2">
    <location>
        <begin position="176"/>
        <end position="193"/>
    </location>
</feature>
<feature type="transmembrane region" description="Helical" evidence="2">
    <location>
        <begin position="117"/>
        <end position="137"/>
    </location>
</feature>
<evidence type="ECO:0000256" key="2">
    <source>
        <dbReference type="SAM" id="Phobius"/>
    </source>
</evidence>